<sequence>IIITLNNQLYVTVLPHVCNTEELAVLRAKYSSEGTSLLSSSVARRVITLFSTKMSSHTDPLRLNEERLFLDLMDSLPKDIKDTRNILEIRDNVLYVWNAKEYCVMTLNVTATRGENGNVPYQNMAQPNENPIVNEFNALNVPFSSIPLARSQLHYTLVAGENPDR</sequence>
<dbReference type="Proteomes" id="UP000752696">
    <property type="component" value="Unassembled WGS sequence"/>
</dbReference>
<organism evidence="1 2">
    <name type="scientific">Heterotrigona itama</name>
    <dbReference type="NCBI Taxonomy" id="395501"/>
    <lineage>
        <taxon>Eukaryota</taxon>
        <taxon>Metazoa</taxon>
        <taxon>Ecdysozoa</taxon>
        <taxon>Arthropoda</taxon>
        <taxon>Hexapoda</taxon>
        <taxon>Insecta</taxon>
        <taxon>Pterygota</taxon>
        <taxon>Neoptera</taxon>
        <taxon>Endopterygota</taxon>
        <taxon>Hymenoptera</taxon>
        <taxon>Apocrita</taxon>
        <taxon>Aculeata</taxon>
        <taxon>Apoidea</taxon>
        <taxon>Anthophila</taxon>
        <taxon>Apidae</taxon>
        <taxon>Heterotrigona</taxon>
    </lineage>
</organism>
<dbReference type="AlphaFoldDB" id="A0A6V7HF70"/>
<gene>
    <name evidence="1" type="ORF">MHI_LOCUS848449</name>
</gene>
<comment type="caution">
    <text evidence="1">The sequence shown here is derived from an EMBL/GenBank/DDBJ whole genome shotgun (WGS) entry which is preliminary data.</text>
</comment>
<dbReference type="InterPro" id="IPR019321">
    <property type="entry name" value="Nucleoporin_Nup88"/>
</dbReference>
<proteinExistence type="predicted"/>
<dbReference type="Pfam" id="PF10168">
    <property type="entry name" value="Nup88"/>
    <property type="match status" value="1"/>
</dbReference>
<evidence type="ECO:0000313" key="2">
    <source>
        <dbReference type="Proteomes" id="UP000752696"/>
    </source>
</evidence>
<accession>A0A6V7HF70</accession>
<protein>
    <submittedName>
        <fullName evidence="1">Uncharacterized protein</fullName>
    </submittedName>
</protein>
<feature type="non-terminal residue" evidence="1">
    <location>
        <position position="1"/>
    </location>
</feature>
<name>A0A6V7HF70_9HYME</name>
<evidence type="ECO:0000313" key="1">
    <source>
        <dbReference type="EMBL" id="CAD1479267.1"/>
    </source>
</evidence>
<keyword evidence="2" id="KW-1185">Reference proteome</keyword>
<dbReference type="OrthoDB" id="341482at2759"/>
<reference evidence="1" key="1">
    <citation type="submission" date="2020-07" db="EMBL/GenBank/DDBJ databases">
        <authorList>
            <person name="Nazaruddin N."/>
        </authorList>
    </citation>
    <scope>NUCLEOTIDE SEQUENCE</scope>
</reference>
<dbReference type="EMBL" id="CAJDYZ010011276">
    <property type="protein sequence ID" value="CAD1479267.1"/>
    <property type="molecule type" value="Genomic_DNA"/>
</dbReference>